<dbReference type="GO" id="GO:0052689">
    <property type="term" value="F:carboxylic ester hydrolase activity"/>
    <property type="evidence" value="ECO:0007669"/>
    <property type="project" value="UniProtKB-KW"/>
</dbReference>
<keyword evidence="3" id="KW-0732">Signal</keyword>
<protein>
    <recommendedName>
        <fullName evidence="7">(4-O-methyl)-D-glucuronate--lignin esterase</fullName>
        <ecNumber evidence="7">3.1.1.117</ecNumber>
    </recommendedName>
</protein>
<sequence length="210" mass="22709">MDALEKLGSATTKIKADRVAVTGCSRNGKGAFVAAAFDTRIRLAIPQEAGSGGMGCWRIIGEMKKNGTKVKDAAQIVNGDQWFATEFSIYVNDLGKLPHDHHMLAALVAPRPLLVIENLGFDYLGPVSTYGCASAGKQVYTAMGETEAMGFSQVAHGSSHCQLPSSQNADVNAFFDKYLLDKTGVSTNISRQTRRITFIWRDGWTGQFLA</sequence>
<dbReference type="GO" id="GO:0046274">
    <property type="term" value="P:lignin catabolic process"/>
    <property type="evidence" value="ECO:0007669"/>
    <property type="project" value="UniProtKB-KW"/>
</dbReference>
<keyword evidence="10" id="KW-1185">Reference proteome</keyword>
<evidence type="ECO:0000256" key="7">
    <source>
        <dbReference type="ARBA" id="ARBA00026105"/>
    </source>
</evidence>
<evidence type="ECO:0000256" key="3">
    <source>
        <dbReference type="ARBA" id="ARBA00022729"/>
    </source>
</evidence>
<comment type="caution">
    <text evidence="9">The sequence shown here is derived from an EMBL/GenBank/DDBJ whole genome shotgun (WGS) entry which is preliminary data.</text>
</comment>
<dbReference type="Pfam" id="PF22244">
    <property type="entry name" value="GCE_fung"/>
    <property type="match status" value="1"/>
</dbReference>
<evidence type="ECO:0000259" key="8">
    <source>
        <dbReference type="Pfam" id="PF22244"/>
    </source>
</evidence>
<name>A0AAN6WJ04_9PEZI</name>
<reference evidence="9" key="2">
    <citation type="submission" date="2023-05" db="EMBL/GenBank/DDBJ databases">
        <authorList>
            <consortium name="Lawrence Berkeley National Laboratory"/>
            <person name="Steindorff A."/>
            <person name="Hensen N."/>
            <person name="Bonometti L."/>
            <person name="Westerberg I."/>
            <person name="Brannstrom I.O."/>
            <person name="Guillou S."/>
            <person name="Cros-Aarteil S."/>
            <person name="Calhoun S."/>
            <person name="Haridas S."/>
            <person name="Kuo A."/>
            <person name="Mondo S."/>
            <person name="Pangilinan J."/>
            <person name="Riley R."/>
            <person name="Labutti K."/>
            <person name="Andreopoulos B."/>
            <person name="Lipzen A."/>
            <person name="Chen C."/>
            <person name="Yanf M."/>
            <person name="Daum C."/>
            <person name="Ng V."/>
            <person name="Clum A."/>
            <person name="Ohm R."/>
            <person name="Martin F."/>
            <person name="Silar P."/>
            <person name="Natvig D."/>
            <person name="Lalanne C."/>
            <person name="Gautier V."/>
            <person name="Ament-Velasquez S.L."/>
            <person name="Kruys A."/>
            <person name="Hutchinson M.I."/>
            <person name="Powell A.J."/>
            <person name="Barry K."/>
            <person name="Miller A.N."/>
            <person name="Grigoriev I.V."/>
            <person name="Debuchy R."/>
            <person name="Gladieux P."/>
            <person name="Thoren M.H."/>
            <person name="Johannesson H."/>
        </authorList>
    </citation>
    <scope>NUCLEOTIDE SEQUENCE</scope>
    <source>
        <strain evidence="9">PSN309</strain>
    </source>
</reference>
<dbReference type="SUPFAM" id="SSF53474">
    <property type="entry name" value="alpha/beta-Hydrolases"/>
    <property type="match status" value="1"/>
</dbReference>
<dbReference type="InterPro" id="IPR029058">
    <property type="entry name" value="AB_hydrolase_fold"/>
</dbReference>
<organism evidence="9 10">
    <name type="scientific">Podospora australis</name>
    <dbReference type="NCBI Taxonomy" id="1536484"/>
    <lineage>
        <taxon>Eukaryota</taxon>
        <taxon>Fungi</taxon>
        <taxon>Dikarya</taxon>
        <taxon>Ascomycota</taxon>
        <taxon>Pezizomycotina</taxon>
        <taxon>Sordariomycetes</taxon>
        <taxon>Sordariomycetidae</taxon>
        <taxon>Sordariales</taxon>
        <taxon>Podosporaceae</taxon>
        <taxon>Podospora</taxon>
    </lineage>
</organism>
<evidence type="ECO:0000256" key="5">
    <source>
        <dbReference type="ARBA" id="ARBA00023185"/>
    </source>
</evidence>
<dbReference type="Proteomes" id="UP001302126">
    <property type="component" value="Unassembled WGS sequence"/>
</dbReference>
<feature type="domain" description="4-O-methyl-glucuronoyl methylesterase-like" evidence="8">
    <location>
        <begin position="1"/>
        <end position="144"/>
    </location>
</feature>
<keyword evidence="2" id="KW-0719">Serine esterase</keyword>
<comment type="catalytic activity">
    <reaction evidence="6">
        <text>a 4-O-methyl-alpha-D-glucuronosyl ester derivative + H2O = 4-O-methyl-alpha-D-glucuronate derivative + an alcohol + H(+)</text>
        <dbReference type="Rhea" id="RHEA:67452"/>
        <dbReference type="ChEBI" id="CHEBI:15377"/>
        <dbReference type="ChEBI" id="CHEBI:15378"/>
        <dbReference type="ChEBI" id="CHEBI:30879"/>
        <dbReference type="ChEBI" id="CHEBI:171667"/>
        <dbReference type="ChEBI" id="CHEBI:171668"/>
        <dbReference type="EC" id="3.1.1.117"/>
    </reaction>
    <physiologicalReaction direction="left-to-right" evidence="6">
        <dbReference type="Rhea" id="RHEA:67453"/>
    </physiologicalReaction>
</comment>
<keyword evidence="5" id="KW-0439">Lignin degradation</keyword>
<evidence type="ECO:0000256" key="1">
    <source>
        <dbReference type="ARBA" id="ARBA00010092"/>
    </source>
</evidence>
<proteinExistence type="inferred from homology"/>
<evidence type="ECO:0000313" key="9">
    <source>
        <dbReference type="EMBL" id="KAK4182669.1"/>
    </source>
</evidence>
<evidence type="ECO:0000256" key="6">
    <source>
        <dbReference type="ARBA" id="ARBA00024511"/>
    </source>
</evidence>
<dbReference type="AlphaFoldDB" id="A0AAN6WJ04"/>
<dbReference type="InterPro" id="IPR054579">
    <property type="entry name" value="GCE-like_dom"/>
</dbReference>
<comment type="similarity">
    <text evidence="1">Belongs to the carbohydrate esterase 15 (CE15) family.</text>
</comment>
<keyword evidence="4" id="KW-0378">Hydrolase</keyword>
<accession>A0AAN6WJ04</accession>
<evidence type="ECO:0000256" key="2">
    <source>
        <dbReference type="ARBA" id="ARBA00022487"/>
    </source>
</evidence>
<reference evidence="9" key="1">
    <citation type="journal article" date="2023" name="Mol. Phylogenet. Evol.">
        <title>Genome-scale phylogeny and comparative genomics of the fungal order Sordariales.</title>
        <authorList>
            <person name="Hensen N."/>
            <person name="Bonometti L."/>
            <person name="Westerberg I."/>
            <person name="Brannstrom I.O."/>
            <person name="Guillou S."/>
            <person name="Cros-Aarteil S."/>
            <person name="Calhoun S."/>
            <person name="Haridas S."/>
            <person name="Kuo A."/>
            <person name="Mondo S."/>
            <person name="Pangilinan J."/>
            <person name="Riley R."/>
            <person name="LaButti K."/>
            <person name="Andreopoulos B."/>
            <person name="Lipzen A."/>
            <person name="Chen C."/>
            <person name="Yan M."/>
            <person name="Daum C."/>
            <person name="Ng V."/>
            <person name="Clum A."/>
            <person name="Steindorff A."/>
            <person name="Ohm R.A."/>
            <person name="Martin F."/>
            <person name="Silar P."/>
            <person name="Natvig D.O."/>
            <person name="Lalanne C."/>
            <person name="Gautier V."/>
            <person name="Ament-Velasquez S.L."/>
            <person name="Kruys A."/>
            <person name="Hutchinson M.I."/>
            <person name="Powell A.J."/>
            <person name="Barry K."/>
            <person name="Miller A.N."/>
            <person name="Grigoriev I.V."/>
            <person name="Debuchy R."/>
            <person name="Gladieux P."/>
            <person name="Hiltunen Thoren M."/>
            <person name="Johannesson H."/>
        </authorList>
    </citation>
    <scope>NUCLEOTIDE SEQUENCE</scope>
    <source>
        <strain evidence="9">PSN309</strain>
    </source>
</reference>
<gene>
    <name evidence="9" type="ORF">QBC35DRAFT_546362</name>
</gene>
<dbReference type="Gene3D" id="3.40.50.1820">
    <property type="entry name" value="alpha/beta hydrolase"/>
    <property type="match status" value="1"/>
</dbReference>
<dbReference type="EC" id="3.1.1.117" evidence="7"/>
<evidence type="ECO:0000256" key="4">
    <source>
        <dbReference type="ARBA" id="ARBA00022801"/>
    </source>
</evidence>
<evidence type="ECO:0000313" key="10">
    <source>
        <dbReference type="Proteomes" id="UP001302126"/>
    </source>
</evidence>
<dbReference type="EMBL" id="MU864625">
    <property type="protein sequence ID" value="KAK4182669.1"/>
    <property type="molecule type" value="Genomic_DNA"/>
</dbReference>